<keyword evidence="5 13" id="KW-0812">Transmembrane</keyword>
<name>A0A7R9LBH6_9ACAR</name>
<keyword evidence="8" id="KW-0297">G-protein coupled receptor</keyword>
<keyword evidence="7 13" id="KW-1133">Transmembrane helix</keyword>
<evidence type="ECO:0000313" key="15">
    <source>
        <dbReference type="EMBL" id="CAD7638619.1"/>
    </source>
</evidence>
<dbReference type="GO" id="GO:0016500">
    <property type="term" value="F:protein-hormone receptor activity"/>
    <property type="evidence" value="ECO:0007669"/>
    <property type="project" value="InterPro"/>
</dbReference>
<dbReference type="GO" id="GO:0009755">
    <property type="term" value="P:hormone-mediated signaling pathway"/>
    <property type="evidence" value="ECO:0007669"/>
    <property type="project" value="TreeGrafter"/>
</dbReference>
<reference evidence="15" key="1">
    <citation type="submission" date="2020-11" db="EMBL/GenBank/DDBJ databases">
        <authorList>
            <person name="Tran Van P."/>
        </authorList>
    </citation>
    <scope>NUCLEOTIDE SEQUENCE</scope>
</reference>
<evidence type="ECO:0000256" key="13">
    <source>
        <dbReference type="SAM" id="Phobius"/>
    </source>
</evidence>
<feature type="transmembrane region" description="Helical" evidence="13">
    <location>
        <begin position="303"/>
        <end position="323"/>
    </location>
</feature>
<dbReference type="PROSITE" id="PS50262">
    <property type="entry name" value="G_PROTEIN_RECEP_F1_2"/>
    <property type="match status" value="1"/>
</dbReference>
<evidence type="ECO:0000256" key="1">
    <source>
        <dbReference type="ARBA" id="ARBA00004651"/>
    </source>
</evidence>
<feature type="compositionally biased region" description="Low complexity" evidence="12">
    <location>
        <begin position="631"/>
        <end position="673"/>
    </location>
</feature>
<feature type="transmembrane region" description="Helical" evidence="13">
    <location>
        <begin position="218"/>
        <end position="241"/>
    </location>
</feature>
<dbReference type="OrthoDB" id="1883493at2759"/>
<evidence type="ECO:0000256" key="2">
    <source>
        <dbReference type="ARBA" id="ARBA00010663"/>
    </source>
</evidence>
<dbReference type="InterPro" id="IPR002131">
    <property type="entry name" value="Gphrmn_rcpt_fam"/>
</dbReference>
<dbReference type="GO" id="GO:0007189">
    <property type="term" value="P:adenylate cyclase-activating G protein-coupled receptor signaling pathway"/>
    <property type="evidence" value="ECO:0007669"/>
    <property type="project" value="TreeGrafter"/>
</dbReference>
<keyword evidence="10" id="KW-0675">Receptor</keyword>
<feature type="region of interest" description="Disordered" evidence="12">
    <location>
        <begin position="599"/>
        <end position="673"/>
    </location>
</feature>
<evidence type="ECO:0000256" key="9">
    <source>
        <dbReference type="ARBA" id="ARBA00023136"/>
    </source>
</evidence>
<feature type="transmembrane region" description="Helical" evidence="13">
    <location>
        <begin position="343"/>
        <end position="370"/>
    </location>
</feature>
<keyword evidence="11" id="KW-0807">Transducer</keyword>
<evidence type="ECO:0000256" key="3">
    <source>
        <dbReference type="ARBA" id="ARBA00022475"/>
    </source>
</evidence>
<accession>A0A7R9LBH6</accession>
<evidence type="ECO:0000256" key="12">
    <source>
        <dbReference type="SAM" id="MobiDB-lite"/>
    </source>
</evidence>
<feature type="transmembrane region" description="Helical" evidence="13">
    <location>
        <begin position="391"/>
        <end position="420"/>
    </location>
</feature>
<evidence type="ECO:0000256" key="4">
    <source>
        <dbReference type="ARBA" id="ARBA00022614"/>
    </source>
</evidence>
<evidence type="ECO:0000256" key="6">
    <source>
        <dbReference type="ARBA" id="ARBA00022737"/>
    </source>
</evidence>
<feature type="domain" description="G-protein coupled receptors family 1 profile" evidence="14">
    <location>
        <begin position="196"/>
        <end position="443"/>
    </location>
</feature>
<dbReference type="FunFam" id="1.20.1070.10:FF:000156">
    <property type="entry name" value="Lutropin-choriogonadotropic hormone receptor"/>
    <property type="match status" value="1"/>
</dbReference>
<keyword evidence="6" id="KW-0677">Repeat</keyword>
<evidence type="ECO:0000313" key="16">
    <source>
        <dbReference type="Proteomes" id="UP000728032"/>
    </source>
</evidence>
<dbReference type="PANTHER" id="PTHR24372">
    <property type="entry name" value="GLYCOPROTEIN HORMONE RECEPTOR"/>
    <property type="match status" value="1"/>
</dbReference>
<feature type="transmembrane region" description="Helical" evidence="13">
    <location>
        <begin position="426"/>
        <end position="446"/>
    </location>
</feature>
<keyword evidence="16" id="KW-1185">Reference proteome</keyword>
<dbReference type="PRINTS" id="PR00373">
    <property type="entry name" value="GLYCHORMONER"/>
</dbReference>
<organism evidence="15">
    <name type="scientific">Oppiella nova</name>
    <dbReference type="NCBI Taxonomy" id="334625"/>
    <lineage>
        <taxon>Eukaryota</taxon>
        <taxon>Metazoa</taxon>
        <taxon>Ecdysozoa</taxon>
        <taxon>Arthropoda</taxon>
        <taxon>Chelicerata</taxon>
        <taxon>Arachnida</taxon>
        <taxon>Acari</taxon>
        <taxon>Acariformes</taxon>
        <taxon>Sarcoptiformes</taxon>
        <taxon>Oribatida</taxon>
        <taxon>Brachypylina</taxon>
        <taxon>Oppioidea</taxon>
        <taxon>Oppiidae</taxon>
        <taxon>Oppiella</taxon>
    </lineage>
</organism>
<evidence type="ECO:0000256" key="5">
    <source>
        <dbReference type="ARBA" id="ARBA00022692"/>
    </source>
</evidence>
<comment type="similarity">
    <text evidence="2">Belongs to the G-protein coupled receptor 1 family.</text>
</comment>
<dbReference type="Gene3D" id="3.80.10.10">
    <property type="entry name" value="Ribonuclease Inhibitor"/>
    <property type="match status" value="1"/>
</dbReference>
<feature type="transmembrane region" description="Helical" evidence="13">
    <location>
        <begin position="185"/>
        <end position="206"/>
    </location>
</feature>
<dbReference type="PANTHER" id="PTHR24372:SF82">
    <property type="entry name" value="RICKETS"/>
    <property type="match status" value="1"/>
</dbReference>
<dbReference type="SUPFAM" id="SSF81321">
    <property type="entry name" value="Family A G protein-coupled receptor-like"/>
    <property type="match status" value="1"/>
</dbReference>
<feature type="compositionally biased region" description="Polar residues" evidence="12">
    <location>
        <begin position="607"/>
        <end position="628"/>
    </location>
</feature>
<keyword evidence="3" id="KW-1003">Cell membrane</keyword>
<sequence>MAKLNGCHELKLLNLGDNRFPILPTEGLQNITEIKVYGNPNLKDFPPVETFPRVHTLALSYAYHCCAYIGRTHSPTDNPKSLEESIVWLDKEDIWNTNVTDVWPGYVNFSTKFDEFANQLWKNFGRDYVIPDNIAEYAEQYFEDYKPNAVLDESLISSFPVQCLPQPGPFMPCKDLFDWWTLRCGVWIVFLLALLGNGVVVVVLIFGRSKIDVPRFLVCNLAIADFFMGVYLGVLAIVDASTLGEFKIFAIRWQTSWGCQMAGFFGVFSSELSVYTLAVITMERNYAITHAMHLNKRLSLKHASYIMSIGWTFAICMAILPLIGVSDYRKFAVCLPFEVEDSIWSLTYVVFLILINGVAFLVLMGCYLRMYCAIRGSQAWNSNDSRIAKRMALLVFTDFLCWAPIAFFSLTAVSGLHLISLEEAKVFTIFILPLNSCANPFLYAIFTKQFKKDCVLLCKRIEESRVTRGIGRCRHSSNFSNRHTPAVSNSAIERKSTGSDHLPQLVCQCGLRKPKVSIEEIRLITSLKASISWKQRAIDWFNFNKRNNLQNFSNETTNESNECQKGKDRTAVGRAASISSDNFSSRSDSWRNANIQLKNIDKDNRNTSRQAITQTTRGRRNSWNISRKTSGDSSMSCSRQDSSSTSTYTSRISRSSFSSDSSSKPTTSSSSQQ</sequence>
<proteinExistence type="inferred from homology"/>
<evidence type="ECO:0000256" key="7">
    <source>
        <dbReference type="ARBA" id="ARBA00022989"/>
    </source>
</evidence>
<dbReference type="GO" id="GO:0008528">
    <property type="term" value="F:G protein-coupled peptide receptor activity"/>
    <property type="evidence" value="ECO:0007669"/>
    <property type="project" value="TreeGrafter"/>
</dbReference>
<dbReference type="EMBL" id="OC915098">
    <property type="protein sequence ID" value="CAD7638619.1"/>
    <property type="molecule type" value="Genomic_DNA"/>
</dbReference>
<evidence type="ECO:0000256" key="8">
    <source>
        <dbReference type="ARBA" id="ARBA00023040"/>
    </source>
</evidence>
<comment type="subcellular location">
    <subcellularLocation>
        <location evidence="1">Cell membrane</location>
        <topology evidence="1">Multi-pass membrane protein</topology>
    </subcellularLocation>
</comment>
<evidence type="ECO:0000259" key="14">
    <source>
        <dbReference type="PROSITE" id="PS50262"/>
    </source>
</evidence>
<gene>
    <name evidence="15" type="ORF">ONB1V03_LOCUS1501</name>
</gene>
<dbReference type="Proteomes" id="UP000728032">
    <property type="component" value="Unassembled WGS sequence"/>
</dbReference>
<dbReference type="PRINTS" id="PR00237">
    <property type="entry name" value="GPCRRHODOPSN"/>
</dbReference>
<feature type="compositionally biased region" description="Basic and acidic residues" evidence="12">
    <location>
        <begin position="562"/>
        <end position="571"/>
    </location>
</feature>
<feature type="region of interest" description="Disordered" evidence="12">
    <location>
        <begin position="552"/>
        <end position="572"/>
    </location>
</feature>
<evidence type="ECO:0000256" key="11">
    <source>
        <dbReference type="ARBA" id="ARBA00023224"/>
    </source>
</evidence>
<dbReference type="InterPro" id="IPR032675">
    <property type="entry name" value="LRR_dom_sf"/>
</dbReference>
<dbReference type="EMBL" id="CAJPVJ010000273">
    <property type="protein sequence ID" value="CAG2161900.1"/>
    <property type="molecule type" value="Genomic_DNA"/>
</dbReference>
<dbReference type="InterPro" id="IPR000276">
    <property type="entry name" value="GPCR_Rhodpsn"/>
</dbReference>
<dbReference type="Pfam" id="PF00001">
    <property type="entry name" value="7tm_1"/>
    <property type="match status" value="1"/>
</dbReference>
<dbReference type="CDD" id="cd15136">
    <property type="entry name" value="7tmA_Glyco_hormone_R"/>
    <property type="match status" value="1"/>
</dbReference>
<keyword evidence="4" id="KW-0433">Leucine-rich repeat</keyword>
<protein>
    <recommendedName>
        <fullName evidence="14">G-protein coupled receptors family 1 profile domain-containing protein</fullName>
    </recommendedName>
</protein>
<dbReference type="Gene3D" id="1.20.1070.10">
    <property type="entry name" value="Rhodopsin 7-helix transmembrane proteins"/>
    <property type="match status" value="1"/>
</dbReference>
<dbReference type="GO" id="GO:0005886">
    <property type="term" value="C:plasma membrane"/>
    <property type="evidence" value="ECO:0007669"/>
    <property type="project" value="UniProtKB-SubCell"/>
</dbReference>
<dbReference type="InterPro" id="IPR017452">
    <property type="entry name" value="GPCR_Rhodpsn_7TM"/>
</dbReference>
<keyword evidence="9 13" id="KW-0472">Membrane</keyword>
<evidence type="ECO:0000256" key="10">
    <source>
        <dbReference type="ARBA" id="ARBA00023170"/>
    </source>
</evidence>
<feature type="transmembrane region" description="Helical" evidence="13">
    <location>
        <begin position="261"/>
        <end position="282"/>
    </location>
</feature>
<dbReference type="AlphaFoldDB" id="A0A7R9LBH6"/>
<dbReference type="SUPFAM" id="SSF52058">
    <property type="entry name" value="L domain-like"/>
    <property type="match status" value="1"/>
</dbReference>